<organism evidence="2 3">
    <name type="scientific">Trifolium medium</name>
    <dbReference type="NCBI Taxonomy" id="97028"/>
    <lineage>
        <taxon>Eukaryota</taxon>
        <taxon>Viridiplantae</taxon>
        <taxon>Streptophyta</taxon>
        <taxon>Embryophyta</taxon>
        <taxon>Tracheophyta</taxon>
        <taxon>Spermatophyta</taxon>
        <taxon>Magnoliopsida</taxon>
        <taxon>eudicotyledons</taxon>
        <taxon>Gunneridae</taxon>
        <taxon>Pentapetalae</taxon>
        <taxon>rosids</taxon>
        <taxon>fabids</taxon>
        <taxon>Fabales</taxon>
        <taxon>Fabaceae</taxon>
        <taxon>Papilionoideae</taxon>
        <taxon>50 kb inversion clade</taxon>
        <taxon>NPAAA clade</taxon>
        <taxon>Hologalegina</taxon>
        <taxon>IRL clade</taxon>
        <taxon>Trifolieae</taxon>
        <taxon>Trifolium</taxon>
    </lineage>
</organism>
<reference evidence="2 3" key="1">
    <citation type="journal article" date="2018" name="Front. Plant Sci.">
        <title>Red Clover (Trifolium pratense) and Zigzag Clover (T. medium) - A Picture of Genomic Similarities and Differences.</title>
        <authorList>
            <person name="Dluhosova J."/>
            <person name="Istvanek J."/>
            <person name="Nedelnik J."/>
            <person name="Repkova J."/>
        </authorList>
    </citation>
    <scope>NUCLEOTIDE SEQUENCE [LARGE SCALE GENOMIC DNA]</scope>
    <source>
        <strain evidence="3">cv. 10/8</strain>
        <tissue evidence="2">Leaf</tissue>
    </source>
</reference>
<comment type="caution">
    <text evidence="2">The sequence shown here is derived from an EMBL/GenBank/DDBJ whole genome shotgun (WGS) entry which is preliminary data.</text>
</comment>
<protein>
    <submittedName>
        <fullName evidence="2">Uncharacterized protein</fullName>
    </submittedName>
</protein>
<feature type="compositionally biased region" description="Basic residues" evidence="1">
    <location>
        <begin position="1"/>
        <end position="11"/>
    </location>
</feature>
<feature type="non-terminal residue" evidence="2">
    <location>
        <position position="25"/>
    </location>
</feature>
<proteinExistence type="predicted"/>
<sequence>MRARAKSKSKSKRENLRSMRKHRFE</sequence>
<dbReference type="AlphaFoldDB" id="A0A392UES5"/>
<evidence type="ECO:0000256" key="1">
    <source>
        <dbReference type="SAM" id="MobiDB-lite"/>
    </source>
</evidence>
<evidence type="ECO:0000313" key="3">
    <source>
        <dbReference type="Proteomes" id="UP000265520"/>
    </source>
</evidence>
<evidence type="ECO:0000313" key="2">
    <source>
        <dbReference type="EMBL" id="MCI70916.1"/>
    </source>
</evidence>
<name>A0A392UES5_9FABA</name>
<dbReference type="Proteomes" id="UP000265520">
    <property type="component" value="Unassembled WGS sequence"/>
</dbReference>
<feature type="region of interest" description="Disordered" evidence="1">
    <location>
        <begin position="1"/>
        <end position="25"/>
    </location>
</feature>
<accession>A0A392UES5</accession>
<keyword evidence="3" id="KW-1185">Reference proteome</keyword>
<dbReference type="EMBL" id="LXQA010785710">
    <property type="protein sequence ID" value="MCI70916.1"/>
    <property type="molecule type" value="Genomic_DNA"/>
</dbReference>